<name>A0AAC9FSS3_9RALS</name>
<proteinExistence type="predicted"/>
<gene>
    <name evidence="1" type="ORF">ACS15_4913</name>
</gene>
<dbReference type="AlphaFoldDB" id="A0AAC9FSS3"/>
<sequence length="98" mass="10997">MTQDELHTFLTTQFDLVVDAAERGGARTYFLGKVVWHPSATTRILHVQFDAAGHVSHIKRCASSDNNNSVFVPLPMGWPAFRQVVTDEIALHLKTIQH</sequence>
<dbReference type="Proteomes" id="UP000077927">
    <property type="component" value="Chromosome 2"/>
</dbReference>
<evidence type="ECO:0000313" key="2">
    <source>
        <dbReference type="Proteomes" id="UP000077927"/>
    </source>
</evidence>
<dbReference type="RefSeq" id="WP_021193676.1">
    <property type="nucleotide sequence ID" value="NZ_CP012606.1"/>
</dbReference>
<reference evidence="1 2" key="1">
    <citation type="submission" date="2015-09" db="EMBL/GenBank/DDBJ databases">
        <authorList>
            <person name="Xu Y."/>
            <person name="Nagy A."/>
            <person name="Liu N.T."/>
            <person name="Nou X."/>
        </authorList>
    </citation>
    <scope>NUCLEOTIDE SEQUENCE [LARGE SCALE GENOMIC DNA]</scope>
    <source>
        <strain evidence="1 2">FC1138</strain>
    </source>
</reference>
<evidence type="ECO:0000313" key="1">
    <source>
        <dbReference type="EMBL" id="ANH75404.1"/>
    </source>
</evidence>
<dbReference type="EMBL" id="CP012606">
    <property type="protein sequence ID" value="ANH75404.1"/>
    <property type="molecule type" value="Genomic_DNA"/>
</dbReference>
<protein>
    <submittedName>
        <fullName evidence="1">Uncharacterized protein</fullName>
    </submittedName>
</protein>
<accession>A0AAC9FSS3</accession>
<organism evidence="1 2">
    <name type="scientific">Ralstonia insidiosa</name>
    <dbReference type="NCBI Taxonomy" id="190721"/>
    <lineage>
        <taxon>Bacteria</taxon>
        <taxon>Pseudomonadati</taxon>
        <taxon>Pseudomonadota</taxon>
        <taxon>Betaproteobacteria</taxon>
        <taxon>Burkholderiales</taxon>
        <taxon>Burkholderiaceae</taxon>
        <taxon>Ralstonia</taxon>
    </lineage>
</organism>
<dbReference type="KEGG" id="rin:ACS15_4913"/>